<dbReference type="AlphaFoldDB" id="A0A800MUV5"/>
<proteinExistence type="predicted"/>
<name>A0A800MUV5_CYTFI</name>
<comment type="caution">
    <text evidence="1">The sequence shown here is derived from an EMBL/GenBank/DDBJ whole genome shotgun (WGS) entry which is preliminary data.</text>
</comment>
<protein>
    <submittedName>
        <fullName evidence="1">Uncharacterized protein</fullName>
    </submittedName>
</protein>
<evidence type="ECO:0000313" key="2">
    <source>
        <dbReference type="Proteomes" id="UP000465778"/>
    </source>
</evidence>
<organism evidence="1 2">
    <name type="scientific">Cytobacillus firmus</name>
    <name type="common">Bacillus firmus</name>
    <dbReference type="NCBI Taxonomy" id="1399"/>
    <lineage>
        <taxon>Bacteria</taxon>
        <taxon>Bacillati</taxon>
        <taxon>Bacillota</taxon>
        <taxon>Bacilli</taxon>
        <taxon>Bacillales</taxon>
        <taxon>Bacillaceae</taxon>
        <taxon>Cytobacillus</taxon>
    </lineage>
</organism>
<sequence>MLIYYTYWNFQNTISQHFFKNSSDPAKGMNKFPLNTKP</sequence>
<accession>A0A800MUV5</accession>
<reference evidence="1 2" key="1">
    <citation type="journal article" date="2020" name="G3 (Bethesda)">
        <title>Whole Genome Sequencing and Comparative Genomics of Two Nematicidal Bacillus Strains Reveals a Wide Range of Possible Virulence Factors.</title>
        <authorList>
            <person name="Susic N."/>
            <person name="Janezic S."/>
            <person name="Rupnik M."/>
            <person name="Geric Stare B."/>
        </authorList>
    </citation>
    <scope>NUCLEOTIDE SEQUENCE [LARGE SCALE GENOMIC DNA]</scope>
    <source>
        <strain evidence="1 2">I-1582</strain>
    </source>
</reference>
<evidence type="ECO:0000313" key="1">
    <source>
        <dbReference type="EMBL" id="KAF0822874.1"/>
    </source>
</evidence>
<dbReference type="EMBL" id="VDEM01000044">
    <property type="protein sequence ID" value="KAF0822874.1"/>
    <property type="molecule type" value="Genomic_DNA"/>
</dbReference>
<dbReference type="Proteomes" id="UP000465778">
    <property type="component" value="Unassembled WGS sequence"/>
</dbReference>
<gene>
    <name evidence="1" type="ORF">KIS1582_3359</name>
</gene>